<sequence length="252" mass="28642">MIVLYDIPSKQPGISWNPNILKARLTLNYKRIPYRTEWVECPDIESKCKEIGIPSTRTKPDGSPMYTLPAIWDPATKTGVAESYLIAKYLDKTYPDTPPVLFDGIEEYDDVINGSPEMPELKPLVRFIVAAVPFLLNPVSSEYYIRTKEAFLGIKWTDMMPKGQEKEEAWRSIKKGFDIIADSLQKKGKLLGHAEQLSYLDVVLGARVHGLGFIWGKDSELWRDMLTWNNGLWGKYVEETGRYYAGSSLGVI</sequence>
<feature type="domain" description="GST N-terminal" evidence="1">
    <location>
        <begin position="7"/>
        <end position="98"/>
    </location>
</feature>
<dbReference type="Pfam" id="PF13409">
    <property type="entry name" value="GST_N_2"/>
    <property type="match status" value="1"/>
</dbReference>
<dbReference type="PROSITE" id="PS50404">
    <property type="entry name" value="GST_NTER"/>
    <property type="match status" value="1"/>
</dbReference>
<dbReference type="Pfam" id="PF22041">
    <property type="entry name" value="GST_C_7"/>
    <property type="match status" value="1"/>
</dbReference>
<organism evidence="2 3">
    <name type="scientific">Amanita muscaria (strain Koide BX008)</name>
    <dbReference type="NCBI Taxonomy" id="946122"/>
    <lineage>
        <taxon>Eukaryota</taxon>
        <taxon>Fungi</taxon>
        <taxon>Dikarya</taxon>
        <taxon>Basidiomycota</taxon>
        <taxon>Agaricomycotina</taxon>
        <taxon>Agaricomycetes</taxon>
        <taxon>Agaricomycetidae</taxon>
        <taxon>Agaricales</taxon>
        <taxon>Pluteineae</taxon>
        <taxon>Amanitaceae</taxon>
        <taxon>Amanita</taxon>
    </lineage>
</organism>
<dbReference type="InterPro" id="IPR004045">
    <property type="entry name" value="Glutathione_S-Trfase_N"/>
</dbReference>
<protein>
    <recommendedName>
        <fullName evidence="1">GST N-terminal domain-containing protein</fullName>
    </recommendedName>
</protein>
<gene>
    <name evidence="2" type="ORF">M378DRAFT_127830</name>
</gene>
<reference evidence="2 3" key="1">
    <citation type="submission" date="2014-04" db="EMBL/GenBank/DDBJ databases">
        <title>Evolutionary Origins and Diversification of the Mycorrhizal Mutualists.</title>
        <authorList>
            <consortium name="DOE Joint Genome Institute"/>
            <consortium name="Mycorrhizal Genomics Consortium"/>
            <person name="Kohler A."/>
            <person name="Kuo A."/>
            <person name="Nagy L.G."/>
            <person name="Floudas D."/>
            <person name="Copeland A."/>
            <person name="Barry K.W."/>
            <person name="Cichocki N."/>
            <person name="Veneault-Fourrey C."/>
            <person name="LaButti K."/>
            <person name="Lindquist E.A."/>
            <person name="Lipzen A."/>
            <person name="Lundell T."/>
            <person name="Morin E."/>
            <person name="Murat C."/>
            <person name="Riley R."/>
            <person name="Ohm R."/>
            <person name="Sun H."/>
            <person name="Tunlid A."/>
            <person name="Henrissat B."/>
            <person name="Grigoriev I.V."/>
            <person name="Hibbett D.S."/>
            <person name="Martin F."/>
        </authorList>
    </citation>
    <scope>NUCLEOTIDE SEQUENCE [LARGE SCALE GENOMIC DNA]</scope>
    <source>
        <strain evidence="2 3">Koide BX008</strain>
    </source>
</reference>
<dbReference type="STRING" id="946122.A0A0C2T9M8"/>
<dbReference type="InParanoid" id="A0A0C2T9M8"/>
<accession>A0A0C2T9M8</accession>
<dbReference type="Gene3D" id="1.20.1050.10">
    <property type="match status" value="1"/>
</dbReference>
<evidence type="ECO:0000313" key="3">
    <source>
        <dbReference type="Proteomes" id="UP000054549"/>
    </source>
</evidence>
<dbReference type="EMBL" id="KN818260">
    <property type="protein sequence ID" value="KIL63379.1"/>
    <property type="molecule type" value="Genomic_DNA"/>
</dbReference>
<evidence type="ECO:0000313" key="2">
    <source>
        <dbReference type="EMBL" id="KIL63379.1"/>
    </source>
</evidence>
<dbReference type="HOGENOM" id="CLU_011226_4_0_1"/>
<proteinExistence type="predicted"/>
<dbReference type="OrthoDB" id="4951845at2759"/>
<keyword evidence="3" id="KW-1185">Reference proteome</keyword>
<dbReference type="InterPro" id="IPR036249">
    <property type="entry name" value="Thioredoxin-like_sf"/>
</dbReference>
<dbReference type="AlphaFoldDB" id="A0A0C2T9M8"/>
<dbReference type="InterPro" id="IPR054416">
    <property type="entry name" value="GST_UstS-like_C"/>
</dbReference>
<name>A0A0C2T9M8_AMAMK</name>
<dbReference type="Gene3D" id="3.40.30.10">
    <property type="entry name" value="Glutaredoxin"/>
    <property type="match status" value="1"/>
</dbReference>
<evidence type="ECO:0000259" key="1">
    <source>
        <dbReference type="PROSITE" id="PS50404"/>
    </source>
</evidence>
<dbReference type="Proteomes" id="UP000054549">
    <property type="component" value="Unassembled WGS sequence"/>
</dbReference>
<dbReference type="SUPFAM" id="SSF52833">
    <property type="entry name" value="Thioredoxin-like"/>
    <property type="match status" value="1"/>
</dbReference>